<organism evidence="1 2">
    <name type="scientific">Cryptotermes secundus</name>
    <dbReference type="NCBI Taxonomy" id="105785"/>
    <lineage>
        <taxon>Eukaryota</taxon>
        <taxon>Metazoa</taxon>
        <taxon>Ecdysozoa</taxon>
        <taxon>Arthropoda</taxon>
        <taxon>Hexapoda</taxon>
        <taxon>Insecta</taxon>
        <taxon>Pterygota</taxon>
        <taxon>Neoptera</taxon>
        <taxon>Polyneoptera</taxon>
        <taxon>Dictyoptera</taxon>
        <taxon>Blattodea</taxon>
        <taxon>Blattoidea</taxon>
        <taxon>Termitoidae</taxon>
        <taxon>Kalotermitidae</taxon>
        <taxon>Cryptotermitinae</taxon>
        <taxon>Cryptotermes</taxon>
    </lineage>
</organism>
<name>A0A2J7RF06_9NEOP</name>
<keyword evidence="2" id="KW-1185">Reference proteome</keyword>
<dbReference type="AlphaFoldDB" id="A0A2J7RF06"/>
<evidence type="ECO:0000313" key="1">
    <source>
        <dbReference type="EMBL" id="PNF39416.1"/>
    </source>
</evidence>
<accession>A0A2J7RF06</accession>
<reference evidence="1 2" key="1">
    <citation type="submission" date="2017-12" db="EMBL/GenBank/DDBJ databases">
        <title>Hemimetabolous genomes reveal molecular basis of termite eusociality.</title>
        <authorList>
            <person name="Harrison M.C."/>
            <person name="Jongepier E."/>
            <person name="Robertson H.M."/>
            <person name="Arning N."/>
            <person name="Bitard-Feildel T."/>
            <person name="Chao H."/>
            <person name="Childers C.P."/>
            <person name="Dinh H."/>
            <person name="Doddapaneni H."/>
            <person name="Dugan S."/>
            <person name="Gowin J."/>
            <person name="Greiner C."/>
            <person name="Han Y."/>
            <person name="Hu H."/>
            <person name="Hughes D.S.T."/>
            <person name="Huylmans A.-K."/>
            <person name="Kemena C."/>
            <person name="Kremer L.P.M."/>
            <person name="Lee S.L."/>
            <person name="Lopez-Ezquerra A."/>
            <person name="Mallet L."/>
            <person name="Monroy-Kuhn J.M."/>
            <person name="Moser A."/>
            <person name="Murali S.C."/>
            <person name="Muzny D.M."/>
            <person name="Otani S."/>
            <person name="Piulachs M.-D."/>
            <person name="Poelchau M."/>
            <person name="Qu J."/>
            <person name="Schaub F."/>
            <person name="Wada-Katsumata A."/>
            <person name="Worley K.C."/>
            <person name="Xie Q."/>
            <person name="Ylla G."/>
            <person name="Poulsen M."/>
            <person name="Gibbs R.A."/>
            <person name="Schal C."/>
            <person name="Richards S."/>
            <person name="Belles X."/>
            <person name="Korb J."/>
            <person name="Bornberg-Bauer E."/>
        </authorList>
    </citation>
    <scope>NUCLEOTIDE SEQUENCE [LARGE SCALE GENOMIC DNA]</scope>
    <source>
        <tissue evidence="1">Whole body</tissue>
    </source>
</reference>
<sequence length="96" mass="10475">MLSTSLLNGADWKLANRVGGDFHRLQVVVIISTASPGAEVTSIWGSKPKTFPFCLKALLSYTGFLFRSRIVLARLTRVVLAACFDTNRNAGADQVF</sequence>
<gene>
    <name evidence="1" type="ORF">B7P43_G12683</name>
</gene>
<evidence type="ECO:0000313" key="2">
    <source>
        <dbReference type="Proteomes" id="UP000235965"/>
    </source>
</evidence>
<comment type="caution">
    <text evidence="1">The sequence shown here is derived from an EMBL/GenBank/DDBJ whole genome shotgun (WGS) entry which is preliminary data.</text>
</comment>
<dbReference type="EMBL" id="NEVH01004418">
    <property type="protein sequence ID" value="PNF39416.1"/>
    <property type="molecule type" value="Genomic_DNA"/>
</dbReference>
<proteinExistence type="predicted"/>
<dbReference type="Proteomes" id="UP000235965">
    <property type="component" value="Unassembled WGS sequence"/>
</dbReference>
<protein>
    <submittedName>
        <fullName evidence="1">Uncharacterized protein</fullName>
    </submittedName>
</protein>
<dbReference type="InParanoid" id="A0A2J7RF06"/>